<keyword evidence="2" id="KW-1185">Reference proteome</keyword>
<dbReference type="OrthoDB" id="7700249at2759"/>
<evidence type="ECO:0000313" key="1">
    <source>
        <dbReference type="EMBL" id="GBP86454.1"/>
    </source>
</evidence>
<gene>
    <name evidence="1" type="ORF">EVAR_67494_1</name>
</gene>
<comment type="caution">
    <text evidence="1">The sequence shown here is derived from an EMBL/GenBank/DDBJ whole genome shotgun (WGS) entry which is preliminary data.</text>
</comment>
<organism evidence="1 2">
    <name type="scientific">Eumeta variegata</name>
    <name type="common">Bagworm moth</name>
    <name type="synonym">Eumeta japonica</name>
    <dbReference type="NCBI Taxonomy" id="151549"/>
    <lineage>
        <taxon>Eukaryota</taxon>
        <taxon>Metazoa</taxon>
        <taxon>Ecdysozoa</taxon>
        <taxon>Arthropoda</taxon>
        <taxon>Hexapoda</taxon>
        <taxon>Insecta</taxon>
        <taxon>Pterygota</taxon>
        <taxon>Neoptera</taxon>
        <taxon>Endopterygota</taxon>
        <taxon>Lepidoptera</taxon>
        <taxon>Glossata</taxon>
        <taxon>Ditrysia</taxon>
        <taxon>Tineoidea</taxon>
        <taxon>Psychidae</taxon>
        <taxon>Oiketicinae</taxon>
        <taxon>Eumeta</taxon>
    </lineage>
</organism>
<accession>A0A4C1ZH68</accession>
<sequence>MPIFKVCRHDKLSERKMVKATTMDELLQVAKLKLALTDDKYKLQKVSDQVNQVPKQVNKSLLQVANHVVRQPTKHQQDKLKSYTGF</sequence>
<dbReference type="EMBL" id="BGZK01001796">
    <property type="protein sequence ID" value="GBP86454.1"/>
    <property type="molecule type" value="Genomic_DNA"/>
</dbReference>
<name>A0A4C1ZH68_EUMVA</name>
<dbReference type="Gene3D" id="3.10.20.10">
    <property type="match status" value="1"/>
</dbReference>
<protein>
    <submittedName>
        <fullName evidence="1">Uncharacterized protein</fullName>
    </submittedName>
</protein>
<dbReference type="Proteomes" id="UP000299102">
    <property type="component" value="Unassembled WGS sequence"/>
</dbReference>
<reference evidence="1 2" key="1">
    <citation type="journal article" date="2019" name="Commun. Biol.">
        <title>The bagworm genome reveals a unique fibroin gene that provides high tensile strength.</title>
        <authorList>
            <person name="Kono N."/>
            <person name="Nakamura H."/>
            <person name="Ohtoshi R."/>
            <person name="Tomita M."/>
            <person name="Numata K."/>
            <person name="Arakawa K."/>
        </authorList>
    </citation>
    <scope>NUCLEOTIDE SEQUENCE [LARGE SCALE GENOMIC DNA]</scope>
</reference>
<evidence type="ECO:0000313" key="2">
    <source>
        <dbReference type="Proteomes" id="UP000299102"/>
    </source>
</evidence>
<proteinExistence type="predicted"/>
<dbReference type="AlphaFoldDB" id="A0A4C1ZH68"/>